<keyword evidence="2" id="KW-0496">Mitochondrion</keyword>
<dbReference type="EMBL" id="LKAM01000012">
    <property type="protein sequence ID" value="KUM46276.1"/>
    <property type="molecule type" value="Genomic_DNA"/>
</dbReference>
<name>A0A101LVV2_PICGL</name>
<dbReference type="AlphaFoldDB" id="A0A101LVV2"/>
<reference evidence="2" key="1">
    <citation type="journal article" date="2015" name="Genome Biol. Evol.">
        <title>Organellar Genomes of White Spruce (Picea glauca): Assembly and Annotation.</title>
        <authorList>
            <person name="Jackman S.D."/>
            <person name="Warren R.L."/>
            <person name="Gibb E.A."/>
            <person name="Vandervalk B.P."/>
            <person name="Mohamadi H."/>
            <person name="Chu J."/>
            <person name="Raymond A."/>
            <person name="Pleasance S."/>
            <person name="Coope R."/>
            <person name="Wildung M.R."/>
            <person name="Ritland C.E."/>
            <person name="Bousquet J."/>
            <person name="Jones S.J."/>
            <person name="Bohlmann J."/>
            <person name="Birol I."/>
        </authorList>
    </citation>
    <scope>NUCLEOTIDE SEQUENCE [LARGE SCALE GENOMIC DNA]</scope>
    <source>
        <tissue evidence="2">Flushing bud</tissue>
    </source>
</reference>
<comment type="caution">
    <text evidence="2">The sequence shown here is derived from an EMBL/GenBank/DDBJ whole genome shotgun (WGS) entry which is preliminary data.</text>
</comment>
<accession>A0A101LVV2</accession>
<gene>
    <name evidence="2" type="ORF">ABT39_MTgene1782</name>
</gene>
<feature type="region of interest" description="Disordered" evidence="1">
    <location>
        <begin position="71"/>
        <end position="100"/>
    </location>
</feature>
<sequence length="100" mass="10540">MGWPAALPLKICTTFTPSLRSLLGPLCMYVLVCAYIYNLSSHSRPNAGTHSTKSPNMPGAVRIILREASTGGCQPVTGRPSHKAGDQPPSFAKQSAGPSM</sequence>
<evidence type="ECO:0000313" key="2">
    <source>
        <dbReference type="EMBL" id="KUM46276.1"/>
    </source>
</evidence>
<organism evidence="2">
    <name type="scientific">Picea glauca</name>
    <name type="common">White spruce</name>
    <name type="synonym">Pinus glauca</name>
    <dbReference type="NCBI Taxonomy" id="3330"/>
    <lineage>
        <taxon>Eukaryota</taxon>
        <taxon>Viridiplantae</taxon>
        <taxon>Streptophyta</taxon>
        <taxon>Embryophyta</taxon>
        <taxon>Tracheophyta</taxon>
        <taxon>Spermatophyta</taxon>
        <taxon>Pinopsida</taxon>
        <taxon>Pinidae</taxon>
        <taxon>Conifers I</taxon>
        <taxon>Pinales</taxon>
        <taxon>Pinaceae</taxon>
        <taxon>Picea</taxon>
    </lineage>
</organism>
<geneLocation type="mitochondrion" evidence="2"/>
<evidence type="ECO:0000256" key="1">
    <source>
        <dbReference type="SAM" id="MobiDB-lite"/>
    </source>
</evidence>
<proteinExistence type="predicted"/>
<protein>
    <submittedName>
        <fullName evidence="2">Uncharacterized protein</fullName>
    </submittedName>
</protein>